<feature type="compositionally biased region" description="Basic and acidic residues" evidence="1">
    <location>
        <begin position="492"/>
        <end position="501"/>
    </location>
</feature>
<evidence type="ECO:0000256" key="1">
    <source>
        <dbReference type="SAM" id="MobiDB-lite"/>
    </source>
</evidence>
<comment type="caution">
    <text evidence="3">The sequence shown here is derived from an EMBL/GenBank/DDBJ whole genome shotgun (WGS) entry which is preliminary data.</text>
</comment>
<dbReference type="Pfam" id="PF00650">
    <property type="entry name" value="CRAL_TRIO"/>
    <property type="match status" value="1"/>
</dbReference>
<proteinExistence type="predicted"/>
<feature type="region of interest" description="Disordered" evidence="1">
    <location>
        <begin position="412"/>
        <end position="443"/>
    </location>
</feature>
<dbReference type="SMART" id="SM00516">
    <property type="entry name" value="SEC14"/>
    <property type="match status" value="1"/>
</dbReference>
<dbReference type="PANTHER" id="PTHR46277:SF3">
    <property type="entry name" value="BINDING PROTEIN, PUTATIVE-RELATED"/>
    <property type="match status" value="1"/>
</dbReference>
<organism evidence="3 4">
    <name type="scientific">Nitzschia inconspicua</name>
    <dbReference type="NCBI Taxonomy" id="303405"/>
    <lineage>
        <taxon>Eukaryota</taxon>
        <taxon>Sar</taxon>
        <taxon>Stramenopiles</taxon>
        <taxon>Ochrophyta</taxon>
        <taxon>Bacillariophyta</taxon>
        <taxon>Bacillariophyceae</taxon>
        <taxon>Bacillariophycidae</taxon>
        <taxon>Bacillariales</taxon>
        <taxon>Bacillariaceae</taxon>
        <taxon>Nitzschia</taxon>
    </lineage>
</organism>
<dbReference type="OrthoDB" id="49106at2759"/>
<dbReference type="PROSITE" id="PS50191">
    <property type="entry name" value="CRAL_TRIO"/>
    <property type="match status" value="1"/>
</dbReference>
<gene>
    <name evidence="3" type="ORF">IV203_037102</name>
</gene>
<evidence type="ECO:0000313" key="4">
    <source>
        <dbReference type="Proteomes" id="UP000693970"/>
    </source>
</evidence>
<accession>A0A9K3LLA6</accession>
<evidence type="ECO:0000259" key="2">
    <source>
        <dbReference type="PROSITE" id="PS50191"/>
    </source>
</evidence>
<reference evidence="3" key="1">
    <citation type="journal article" date="2021" name="Sci. Rep.">
        <title>Diploid genomic architecture of Nitzschia inconspicua, an elite biomass production diatom.</title>
        <authorList>
            <person name="Oliver A."/>
            <person name="Podell S."/>
            <person name="Pinowska A."/>
            <person name="Traller J.C."/>
            <person name="Smith S.R."/>
            <person name="McClure R."/>
            <person name="Beliaev A."/>
            <person name="Bohutskyi P."/>
            <person name="Hill E.A."/>
            <person name="Rabines A."/>
            <person name="Zheng H."/>
            <person name="Allen L.Z."/>
            <person name="Kuo A."/>
            <person name="Grigoriev I.V."/>
            <person name="Allen A.E."/>
            <person name="Hazlebeck D."/>
            <person name="Allen E.E."/>
        </authorList>
    </citation>
    <scope>NUCLEOTIDE SEQUENCE</scope>
    <source>
        <strain evidence="3">Hildebrandi</strain>
    </source>
</reference>
<reference evidence="3" key="2">
    <citation type="submission" date="2021-04" db="EMBL/GenBank/DDBJ databases">
        <authorList>
            <person name="Podell S."/>
        </authorList>
    </citation>
    <scope>NUCLEOTIDE SEQUENCE</scope>
    <source>
        <strain evidence="3">Hildebrandi</strain>
    </source>
</reference>
<dbReference type="Proteomes" id="UP000693970">
    <property type="component" value="Unassembled WGS sequence"/>
</dbReference>
<name>A0A9K3LLA6_9STRA</name>
<dbReference type="PANTHER" id="PTHR46277">
    <property type="entry name" value="OS03G0850700 PROTEIN"/>
    <property type="match status" value="1"/>
</dbReference>
<feature type="region of interest" description="Disordered" evidence="1">
    <location>
        <begin position="490"/>
        <end position="512"/>
    </location>
</feature>
<keyword evidence="4" id="KW-1185">Reference proteome</keyword>
<dbReference type="AlphaFoldDB" id="A0A9K3LLA6"/>
<evidence type="ECO:0000313" key="3">
    <source>
        <dbReference type="EMBL" id="KAG7363900.1"/>
    </source>
</evidence>
<protein>
    <submittedName>
        <fullName evidence="3">CRAL/TRIO domain containing protein</fullName>
    </submittedName>
</protein>
<dbReference type="InterPro" id="IPR001251">
    <property type="entry name" value="CRAL-TRIO_dom"/>
</dbReference>
<dbReference type="CDD" id="cd00170">
    <property type="entry name" value="SEC14"/>
    <property type="match status" value="1"/>
</dbReference>
<sequence length="527" mass="60502">MTRKQPQPNQQQQQQQRPQPNQPQQNQQQQQQQRQQQRLSCSTIPSLLEVAAVETPLDILEYYASEYNHNKNNKNNNTTNKSNSNRQTEARWMIDQLSLEQQQVAAERNFSYWDWDRNTNTTSTTTATTNTTTTSMIFRKASAMQEALRHLEGISTKEMALDLLKATIQFHMDHQTTRYRTCFHTPSSKERPNVSVSLQQRIQTEIKHNQLFLIRGHDKDGHAILFAYPRRQNENHNSSSGGATDDDDAFVDTIVYMMERACAATEYYTRGRKDKVVVVIDTQGSVSPPSIQAAKRCVQILQTYYPGRLLQLVIWNPPFVLNALHKCIKPFLDPDTASKFVFCKGQGQIQHTMNQLFTLVSSSSQKHNNNNNNKEHDNDNEDAAPLFWNVSNVDFDVLLYKVPFYRAYDSRYEEQEDDDEGTTTTSTTSTTMTSTFNNNQINSSTLDMKKKRILPCILPRILPTSNTATTTGVVNAKTLAIGQLQIHSPTKKTMDQHKHEQQEEDDDHHHHHHHPLVVVVKQLHVVA</sequence>
<feature type="compositionally biased region" description="Low complexity" evidence="1">
    <location>
        <begin position="422"/>
        <end position="435"/>
    </location>
</feature>
<dbReference type="EMBL" id="JAGRRH010000009">
    <property type="protein sequence ID" value="KAG7363900.1"/>
    <property type="molecule type" value="Genomic_DNA"/>
</dbReference>
<feature type="domain" description="CRAL-TRIO" evidence="2">
    <location>
        <begin position="199"/>
        <end position="360"/>
    </location>
</feature>
<feature type="region of interest" description="Disordered" evidence="1">
    <location>
        <begin position="1"/>
        <end position="37"/>
    </location>
</feature>